<dbReference type="Pfam" id="PF02518">
    <property type="entry name" value="HATPase_c"/>
    <property type="match status" value="1"/>
</dbReference>
<keyword evidence="9" id="KW-0472">Membrane</keyword>
<evidence type="ECO:0000313" key="12">
    <source>
        <dbReference type="EMBL" id="MBP2388172.1"/>
    </source>
</evidence>
<keyword evidence="4" id="KW-0808">Transferase</keyword>
<feature type="transmembrane region" description="Helical" evidence="9">
    <location>
        <begin position="20"/>
        <end position="39"/>
    </location>
</feature>
<gene>
    <name evidence="12" type="ORF">JOF47_003683</name>
</gene>
<dbReference type="Pfam" id="PF07730">
    <property type="entry name" value="HisKA_3"/>
    <property type="match status" value="1"/>
</dbReference>
<keyword evidence="8" id="KW-0902">Two-component regulatory system</keyword>
<feature type="transmembrane region" description="Helical" evidence="9">
    <location>
        <begin position="51"/>
        <end position="73"/>
    </location>
</feature>
<evidence type="ECO:0000256" key="3">
    <source>
        <dbReference type="ARBA" id="ARBA00022553"/>
    </source>
</evidence>
<evidence type="ECO:0000259" key="11">
    <source>
        <dbReference type="Pfam" id="PF07730"/>
    </source>
</evidence>
<evidence type="ECO:0000259" key="10">
    <source>
        <dbReference type="Pfam" id="PF02518"/>
    </source>
</evidence>
<dbReference type="SUPFAM" id="SSF55874">
    <property type="entry name" value="ATPase domain of HSP90 chaperone/DNA topoisomerase II/histidine kinase"/>
    <property type="match status" value="1"/>
</dbReference>
<feature type="transmembrane region" description="Helical" evidence="9">
    <location>
        <begin position="79"/>
        <end position="103"/>
    </location>
</feature>
<evidence type="ECO:0000256" key="8">
    <source>
        <dbReference type="ARBA" id="ARBA00023012"/>
    </source>
</evidence>
<sequence length="407" mass="45005">MTTDIVAYPRPSALRTIWEHSWRLIVGITSGVVGFFLVYESYFADPTNYVIHMDLLILLDVVCGIATILLYPLRHRYPLPVVVAIVVLSTFSVLSAGVCAMAVISLATRRKPYEIAGISLLLAVCSIAGDKLLPGPEPIAWWEALVYNGLFIGVIVLTGLYIGGRRQLFQSLRDQARSAERENQAHIHTARADERTRIAREMHDVLAHRLSLVALHAGALEYRTDLSREATRGTATVIRENTHLALGELREVLGMLRDPNTLFVDEDARPQPTLGQLRELLEQGRSVGTEVVLSMSPGFEERMALLPESTSRHLYRVIQEALTNALRHAPGAEVELCLAGKPGRKVHVQLSNHVPLPATGELQTSMPCSGLGLTGLQERVRLAGGDLVVERQDNGKFVLKAWMPWQK</sequence>
<keyword evidence="6 12" id="KW-0418">Kinase</keyword>
<dbReference type="RefSeq" id="WP_210001034.1">
    <property type="nucleotide sequence ID" value="NZ_BAAAJY010000022.1"/>
</dbReference>
<name>A0ABS4XI89_9MICC</name>
<comment type="catalytic activity">
    <reaction evidence="1">
        <text>ATP + protein L-histidine = ADP + protein N-phospho-L-histidine.</text>
        <dbReference type="EC" id="2.7.13.3"/>
    </reaction>
</comment>
<feature type="domain" description="Histidine kinase/HSP90-like ATPase" evidence="10">
    <location>
        <begin position="311"/>
        <end position="404"/>
    </location>
</feature>
<dbReference type="CDD" id="cd16917">
    <property type="entry name" value="HATPase_UhpB-NarQ-NarX-like"/>
    <property type="match status" value="1"/>
</dbReference>
<keyword evidence="3" id="KW-0597">Phosphoprotein</keyword>
<accession>A0ABS4XI89</accession>
<dbReference type="InterPro" id="IPR003594">
    <property type="entry name" value="HATPase_dom"/>
</dbReference>
<proteinExistence type="predicted"/>
<keyword evidence="5" id="KW-0547">Nucleotide-binding</keyword>
<dbReference type="Proteomes" id="UP001296993">
    <property type="component" value="Unassembled WGS sequence"/>
</dbReference>
<evidence type="ECO:0000313" key="13">
    <source>
        <dbReference type="Proteomes" id="UP001296993"/>
    </source>
</evidence>
<dbReference type="InterPro" id="IPR011712">
    <property type="entry name" value="Sig_transdc_His_kin_sub3_dim/P"/>
</dbReference>
<dbReference type="Gene3D" id="3.30.565.10">
    <property type="entry name" value="Histidine kinase-like ATPase, C-terminal domain"/>
    <property type="match status" value="1"/>
</dbReference>
<keyword evidence="7" id="KW-0067">ATP-binding</keyword>
<dbReference type="PANTHER" id="PTHR24421:SF10">
    <property type="entry name" value="NITRATE_NITRITE SENSOR PROTEIN NARQ"/>
    <property type="match status" value="1"/>
</dbReference>
<dbReference type="Gene3D" id="1.20.5.1930">
    <property type="match status" value="1"/>
</dbReference>
<dbReference type="PANTHER" id="PTHR24421">
    <property type="entry name" value="NITRATE/NITRITE SENSOR PROTEIN NARX-RELATED"/>
    <property type="match status" value="1"/>
</dbReference>
<keyword evidence="9" id="KW-1133">Transmembrane helix</keyword>
<evidence type="ECO:0000256" key="7">
    <source>
        <dbReference type="ARBA" id="ARBA00022840"/>
    </source>
</evidence>
<evidence type="ECO:0000256" key="6">
    <source>
        <dbReference type="ARBA" id="ARBA00022777"/>
    </source>
</evidence>
<reference evidence="12 13" key="1">
    <citation type="submission" date="2021-03" db="EMBL/GenBank/DDBJ databases">
        <title>Sequencing the genomes of 1000 actinobacteria strains.</title>
        <authorList>
            <person name="Klenk H.-P."/>
        </authorList>
    </citation>
    <scope>NUCLEOTIDE SEQUENCE [LARGE SCALE GENOMIC DNA]</scope>
    <source>
        <strain evidence="12 13">DSM 15797</strain>
    </source>
</reference>
<evidence type="ECO:0000256" key="5">
    <source>
        <dbReference type="ARBA" id="ARBA00022741"/>
    </source>
</evidence>
<evidence type="ECO:0000256" key="1">
    <source>
        <dbReference type="ARBA" id="ARBA00000085"/>
    </source>
</evidence>
<dbReference type="GO" id="GO:0016301">
    <property type="term" value="F:kinase activity"/>
    <property type="evidence" value="ECO:0007669"/>
    <property type="project" value="UniProtKB-KW"/>
</dbReference>
<dbReference type="EMBL" id="JAGIOF010000001">
    <property type="protein sequence ID" value="MBP2388172.1"/>
    <property type="molecule type" value="Genomic_DNA"/>
</dbReference>
<evidence type="ECO:0000256" key="2">
    <source>
        <dbReference type="ARBA" id="ARBA00012438"/>
    </source>
</evidence>
<dbReference type="EC" id="2.7.13.3" evidence="2"/>
<keyword evidence="13" id="KW-1185">Reference proteome</keyword>
<keyword evidence="9" id="KW-0812">Transmembrane</keyword>
<feature type="transmembrane region" description="Helical" evidence="9">
    <location>
        <begin position="139"/>
        <end position="163"/>
    </location>
</feature>
<evidence type="ECO:0000256" key="9">
    <source>
        <dbReference type="SAM" id="Phobius"/>
    </source>
</evidence>
<protein>
    <recommendedName>
        <fullName evidence="2">histidine kinase</fullName>
        <ecNumber evidence="2">2.7.13.3</ecNumber>
    </recommendedName>
</protein>
<feature type="domain" description="Signal transduction histidine kinase subgroup 3 dimerisation and phosphoacceptor" evidence="11">
    <location>
        <begin position="194"/>
        <end position="260"/>
    </location>
</feature>
<organism evidence="12 13">
    <name type="scientific">Paeniglutamicibacter kerguelensis</name>
    <dbReference type="NCBI Taxonomy" id="254788"/>
    <lineage>
        <taxon>Bacteria</taxon>
        <taxon>Bacillati</taxon>
        <taxon>Actinomycetota</taxon>
        <taxon>Actinomycetes</taxon>
        <taxon>Micrococcales</taxon>
        <taxon>Micrococcaceae</taxon>
        <taxon>Paeniglutamicibacter</taxon>
    </lineage>
</organism>
<dbReference type="InterPro" id="IPR050482">
    <property type="entry name" value="Sensor_HK_TwoCompSys"/>
</dbReference>
<comment type="caution">
    <text evidence="12">The sequence shown here is derived from an EMBL/GenBank/DDBJ whole genome shotgun (WGS) entry which is preliminary data.</text>
</comment>
<dbReference type="InterPro" id="IPR036890">
    <property type="entry name" value="HATPase_C_sf"/>
</dbReference>
<evidence type="ECO:0000256" key="4">
    <source>
        <dbReference type="ARBA" id="ARBA00022679"/>
    </source>
</evidence>